<dbReference type="RefSeq" id="WP_074293109.1">
    <property type="nucleotide sequence ID" value="NZ_FSHJ01000023.1"/>
</dbReference>
<reference evidence="6 7" key="1">
    <citation type="submission" date="2016-11" db="EMBL/GenBank/DDBJ databases">
        <authorList>
            <consortium name="Pathogen Informatics"/>
        </authorList>
    </citation>
    <scope>NUCLEOTIDE SEQUENCE [LARGE SCALE GENOMIC DNA]</scope>
    <source>
        <strain evidence="6 7">104</strain>
    </source>
</reference>
<evidence type="ECO:0000256" key="3">
    <source>
        <dbReference type="ARBA" id="ARBA00022840"/>
    </source>
</evidence>
<dbReference type="NCBIfam" id="TIGR01613">
    <property type="entry name" value="primase_Cterm"/>
    <property type="match status" value="1"/>
</dbReference>
<organism evidence="6 7">
    <name type="scientific">Mycobacteroides abscessus subsp. abscessus</name>
    <dbReference type="NCBI Taxonomy" id="1185650"/>
    <lineage>
        <taxon>Bacteria</taxon>
        <taxon>Bacillati</taxon>
        <taxon>Actinomycetota</taxon>
        <taxon>Actinomycetes</taxon>
        <taxon>Mycobacteriales</taxon>
        <taxon>Mycobacteriaceae</taxon>
        <taxon>Mycobacteroides</taxon>
        <taxon>Mycobacteroides abscessus</taxon>
    </lineage>
</organism>
<evidence type="ECO:0000256" key="1">
    <source>
        <dbReference type="ARBA" id="ARBA00022741"/>
    </source>
</evidence>
<evidence type="ECO:0000313" key="7">
    <source>
        <dbReference type="Proteomes" id="UP000185210"/>
    </source>
</evidence>
<comment type="caution">
    <text evidence="6">The sequence shown here is derived from an EMBL/GenBank/DDBJ whole genome shotgun (WGS) entry which is preliminary data.</text>
</comment>
<keyword evidence="1" id="KW-0547">Nucleotide-binding</keyword>
<evidence type="ECO:0000259" key="5">
    <source>
        <dbReference type="PROSITE" id="PS51206"/>
    </source>
</evidence>
<dbReference type="GO" id="GO:0016787">
    <property type="term" value="F:hydrolase activity"/>
    <property type="evidence" value="ECO:0007669"/>
    <property type="project" value="UniProtKB-KW"/>
</dbReference>
<dbReference type="PANTHER" id="PTHR35372:SF2">
    <property type="entry name" value="SF3 HELICASE DOMAIN-CONTAINING PROTEIN"/>
    <property type="match status" value="1"/>
</dbReference>
<dbReference type="SMART" id="SM00885">
    <property type="entry name" value="D5_N"/>
    <property type="match status" value="1"/>
</dbReference>
<dbReference type="InterPro" id="IPR014015">
    <property type="entry name" value="Helicase_SF3_DNA-vir"/>
</dbReference>
<keyword evidence="2" id="KW-0378">Hydrolase</keyword>
<dbReference type="InterPro" id="IPR027417">
    <property type="entry name" value="P-loop_NTPase"/>
</dbReference>
<sequence length="783" mass="85289">MTETTMTSPELPAQPLNSEDRAYLISEAAVTEEFLDENSHLVRSVETSIDLRLGVERDPWSHLSCPARGQIYCWYSLDEGAEPKYQYRPDSPGEHGKYQFEAGNAPSYGVVLCGSEAGTVYLVEGFKKALAAAATLGLSVDTDTAVIALPSCTSWSQGEWSPDPALTGFVEGRDVMVFLDADAATNPDVYSGGERLHSALDGAAESIRFAQVPGGGKNGLDDYLTVLDPEKRPGALERLCRKAIVGKPAPKRPTGKKSKKGEDGADDGWMFTESGKLRPDTIARHILVEFPVAATTSHELAVYDNGVYTRHPAAVKALVGGLLKDQYNTGNLTNIVGRLEGLCFEEHRVLPDRASEPLLNCKNGMLDLRTLELKSHDPSYLSGRQIPIEWDPDATCPTYDAWLEGRVGKAQVPVVNEAISQFLDPSRTPSKALFLFGPSRSGKSTILRLAKALVGGEEAVSALTLQQLADDHFAAAELFGKPINVCPDLPRNHVSDVSVFKRVTGDDPITANRKYGAMFTFRANSLFLMSANTIPTVAGDDISAYLNRVVPVVFPKTYAGKEDSTIEDAMMTELPGIFATWMRARRDHMGRSHQWTTPHPAVWERFSGSVDRVAQFLNTCCDVGGAPFPHNPIATPGVSSVPRGRAVWFPGQRATLTQLHSAFLDWSLGGADMAFESFKERVLNAPGVRNKVRDTARSSTRTTNVVIKSRDDWGSKSKHTDLIDILFPDDPVDTESAENVTPITRPFGRGFRTPGAVMVPVLDEETTEATGTAARGRYTTGWI</sequence>
<evidence type="ECO:0000313" key="6">
    <source>
        <dbReference type="EMBL" id="SIC26114.1"/>
    </source>
</evidence>
<dbReference type="InterPro" id="IPR014818">
    <property type="entry name" value="Phage/plasmid_primase_P4_C"/>
</dbReference>
<gene>
    <name evidence="6" type="ORF">SAMEA2070301_05646</name>
</gene>
<feature type="domain" description="SF3 helicase" evidence="5">
    <location>
        <begin position="414"/>
        <end position="569"/>
    </location>
</feature>
<dbReference type="GO" id="GO:0005524">
    <property type="term" value="F:ATP binding"/>
    <property type="evidence" value="ECO:0007669"/>
    <property type="project" value="UniProtKB-KW"/>
</dbReference>
<dbReference type="InterPro" id="IPR045455">
    <property type="entry name" value="NrS-1_pol-like_helicase"/>
</dbReference>
<proteinExistence type="predicted"/>
<dbReference type="PANTHER" id="PTHR35372">
    <property type="entry name" value="ATP BINDING PROTEIN-RELATED"/>
    <property type="match status" value="1"/>
</dbReference>
<dbReference type="EMBL" id="FSHM01000018">
    <property type="protein sequence ID" value="SIC26114.1"/>
    <property type="molecule type" value="Genomic_DNA"/>
</dbReference>
<evidence type="ECO:0000256" key="2">
    <source>
        <dbReference type="ARBA" id="ARBA00022801"/>
    </source>
</evidence>
<dbReference type="Pfam" id="PF19263">
    <property type="entry name" value="DUF5906"/>
    <property type="match status" value="1"/>
</dbReference>
<dbReference type="SUPFAM" id="SSF52540">
    <property type="entry name" value="P-loop containing nucleoside triphosphate hydrolases"/>
    <property type="match status" value="1"/>
</dbReference>
<feature type="compositionally biased region" description="Basic residues" evidence="4">
    <location>
        <begin position="249"/>
        <end position="259"/>
    </location>
</feature>
<feature type="region of interest" description="Disordered" evidence="4">
    <location>
        <begin position="247"/>
        <end position="270"/>
    </location>
</feature>
<accession>A0AB38D8H2</accession>
<dbReference type="AlphaFoldDB" id="A0AB38D8H2"/>
<dbReference type="Proteomes" id="UP000185210">
    <property type="component" value="Unassembled WGS sequence"/>
</dbReference>
<dbReference type="InterPro" id="IPR006500">
    <property type="entry name" value="Helicase_put_C_phage/plasmid"/>
</dbReference>
<evidence type="ECO:0000256" key="4">
    <source>
        <dbReference type="SAM" id="MobiDB-lite"/>
    </source>
</evidence>
<dbReference type="Pfam" id="PF08706">
    <property type="entry name" value="D5_N"/>
    <property type="match status" value="1"/>
</dbReference>
<protein>
    <submittedName>
        <fullName evidence="6">Bacteriophage protein</fullName>
    </submittedName>
</protein>
<keyword evidence="3" id="KW-0067">ATP-binding</keyword>
<dbReference type="InterPro" id="IPR051620">
    <property type="entry name" value="ORF904-like_C"/>
</dbReference>
<dbReference type="PROSITE" id="PS51206">
    <property type="entry name" value="SF3_HELICASE_1"/>
    <property type="match status" value="1"/>
</dbReference>
<name>A0AB38D8H2_9MYCO</name>
<dbReference type="Gene3D" id="3.40.50.300">
    <property type="entry name" value="P-loop containing nucleotide triphosphate hydrolases"/>
    <property type="match status" value="1"/>
</dbReference>